<organism evidence="1">
    <name type="scientific">Burkholderia contaminans</name>
    <dbReference type="NCBI Taxonomy" id="488447"/>
    <lineage>
        <taxon>Bacteria</taxon>
        <taxon>Pseudomonadati</taxon>
        <taxon>Pseudomonadota</taxon>
        <taxon>Betaproteobacteria</taxon>
        <taxon>Burkholderiales</taxon>
        <taxon>Burkholderiaceae</taxon>
        <taxon>Burkholderia</taxon>
        <taxon>Burkholderia cepacia complex</taxon>
    </lineage>
</organism>
<name>A0A250LLC2_9BURK</name>
<gene>
    <name evidence="1" type="ORF">BCCH1_78590</name>
</gene>
<protein>
    <submittedName>
        <fullName evidence="1">Uncharacterized protein</fullName>
    </submittedName>
</protein>
<sequence>MSDPVLSDLSIRPAGQDQIARAREICGSSATLNRLVDDFLLGEPNRGQMLDFLEHLKRVNNKEEVEAKILQICSLAGIESPTGTDKLLAMQVGLLQDLAASSGRISGHTAHIAREIVKARPQQSMFGPLLAAFLFGKLL</sequence>
<proteinExistence type="predicted"/>
<evidence type="ECO:0000313" key="1">
    <source>
        <dbReference type="EMBL" id="BBA45348.1"/>
    </source>
</evidence>
<dbReference type="AlphaFoldDB" id="A0A250LLC2"/>
<reference evidence="1" key="2">
    <citation type="journal article" date="2017" name="Genome Announc.">
        <title>High-Quality Draft Genome Sequence of Burkholderia contaminans CH-1, a Gram-Negative Bacterium That Metabolizes 2-Azahypoxanthine, a Plant Growth-Regulating Compound.</title>
        <authorList>
            <person name="Choi J.-H."/>
            <person name="Sugiura H."/>
            <person name="Moriuchi R."/>
            <person name="Kawagishi H."/>
            <person name="Dohra H."/>
        </authorList>
    </citation>
    <scope>NUCLEOTIDE SEQUENCE</scope>
    <source>
        <strain evidence="1">CH-1</strain>
        <plasmid evidence="1">pBC453</plasmid>
    </source>
</reference>
<geneLocation type="plasmid" evidence="1">
    <name>pBC453</name>
</geneLocation>
<dbReference type="EMBL" id="AP018360">
    <property type="protein sequence ID" value="BBA45348.1"/>
    <property type="molecule type" value="Genomic_DNA"/>
</dbReference>
<reference evidence="1" key="1">
    <citation type="journal article" date="2016" name="Biosci. Biotechnol. Biochem.">
        <title>Bioconversion of AHX to AOH by resting cells of Burkholderia contaminans CH-1.</title>
        <authorList>
            <person name="Choi J.H."/>
            <person name="Kikuchi A."/>
            <person name="Pumkaeo P."/>
            <person name="Hirai H."/>
            <person name="Tokuyama S."/>
            <person name="Kawagishi H."/>
        </authorList>
    </citation>
    <scope>NUCLEOTIDE SEQUENCE</scope>
    <source>
        <strain evidence="1">CH-1</strain>
        <plasmid evidence="1">pBC453</plasmid>
    </source>
</reference>
<keyword evidence="1" id="KW-0614">Plasmid</keyword>
<accession>A0A250LLC2</accession>